<gene>
    <name evidence="6" type="ORF">GZA08_13235</name>
</gene>
<evidence type="ECO:0000256" key="1">
    <source>
        <dbReference type="ARBA" id="ARBA00023015"/>
    </source>
</evidence>
<evidence type="ECO:0000256" key="4">
    <source>
        <dbReference type="PROSITE-ProRule" id="PRU00335"/>
    </source>
</evidence>
<protein>
    <submittedName>
        <fullName evidence="6">TetR family transcriptional regulator</fullName>
    </submittedName>
</protein>
<reference evidence="6 7" key="1">
    <citation type="submission" date="2020-02" db="EMBL/GenBank/DDBJ databases">
        <title>Pseudoroseicyclus tamarix, sp. nov., isolated from offshore sediment of a Tamarix chinensis forest.</title>
        <authorList>
            <person name="Gai Y."/>
        </authorList>
    </citation>
    <scope>NUCLEOTIDE SEQUENCE [LARGE SCALE GENOMIC DNA]</scope>
    <source>
        <strain evidence="6 7">CLL3-39</strain>
    </source>
</reference>
<feature type="DNA-binding region" description="H-T-H motif" evidence="4">
    <location>
        <begin position="21"/>
        <end position="40"/>
    </location>
</feature>
<dbReference type="InterPro" id="IPR001647">
    <property type="entry name" value="HTH_TetR"/>
</dbReference>
<dbReference type="GO" id="GO:0003700">
    <property type="term" value="F:DNA-binding transcription factor activity"/>
    <property type="evidence" value="ECO:0007669"/>
    <property type="project" value="TreeGrafter"/>
</dbReference>
<proteinExistence type="predicted"/>
<dbReference type="PANTHER" id="PTHR30055:SF238">
    <property type="entry name" value="MYCOFACTOCIN BIOSYNTHESIS TRANSCRIPTIONAL REGULATOR MFTR-RELATED"/>
    <property type="match status" value="1"/>
</dbReference>
<dbReference type="Proteomes" id="UP000474757">
    <property type="component" value="Unassembled WGS sequence"/>
</dbReference>
<dbReference type="GO" id="GO:0000976">
    <property type="term" value="F:transcription cis-regulatory region binding"/>
    <property type="evidence" value="ECO:0007669"/>
    <property type="project" value="TreeGrafter"/>
</dbReference>
<sequence length="187" mass="20705">MEAIQHAALTLAEKAGFEQVTTEMIAAEAGISPRTFFNYFPFKEAAFIPARIVLPEEDRRRFCEARGTVAEDLLQLMEAARPNLPQNREMLRMCKLIASENSRLMAMNFDFLREVEEQLTQLFHARGGHVGGARASLMAALTTAAIRNAFERWIDGEGETPEEMTAANIAVLAPIFEGSAEELAAAE</sequence>
<dbReference type="Gene3D" id="1.10.357.10">
    <property type="entry name" value="Tetracycline Repressor, domain 2"/>
    <property type="match status" value="1"/>
</dbReference>
<feature type="domain" description="HTH tetR-type" evidence="5">
    <location>
        <begin position="1"/>
        <end position="58"/>
    </location>
</feature>
<evidence type="ECO:0000313" key="6">
    <source>
        <dbReference type="EMBL" id="NDV01930.1"/>
    </source>
</evidence>
<dbReference type="InterPro" id="IPR009057">
    <property type="entry name" value="Homeodomain-like_sf"/>
</dbReference>
<keyword evidence="3" id="KW-0804">Transcription</keyword>
<name>A0A6B2JV29_9RHOB</name>
<dbReference type="RefSeq" id="WP_163894420.1">
    <property type="nucleotide sequence ID" value="NZ_JAAFYS010000003.1"/>
</dbReference>
<keyword evidence="1" id="KW-0805">Transcription regulation</keyword>
<dbReference type="EMBL" id="JAAGAB010000003">
    <property type="protein sequence ID" value="NDV01930.1"/>
    <property type="molecule type" value="Genomic_DNA"/>
</dbReference>
<dbReference type="Pfam" id="PF00440">
    <property type="entry name" value="TetR_N"/>
    <property type="match status" value="1"/>
</dbReference>
<dbReference type="AlphaFoldDB" id="A0A6B2JV29"/>
<evidence type="ECO:0000313" key="7">
    <source>
        <dbReference type="Proteomes" id="UP000474757"/>
    </source>
</evidence>
<keyword evidence="7" id="KW-1185">Reference proteome</keyword>
<dbReference type="PANTHER" id="PTHR30055">
    <property type="entry name" value="HTH-TYPE TRANSCRIPTIONAL REGULATOR RUTR"/>
    <property type="match status" value="1"/>
</dbReference>
<organism evidence="6 7">
    <name type="scientific">Pseudoroseicyclus tamaricis</name>
    <dbReference type="NCBI Taxonomy" id="2705421"/>
    <lineage>
        <taxon>Bacteria</taxon>
        <taxon>Pseudomonadati</taxon>
        <taxon>Pseudomonadota</taxon>
        <taxon>Alphaproteobacteria</taxon>
        <taxon>Rhodobacterales</taxon>
        <taxon>Paracoccaceae</taxon>
        <taxon>Pseudoroseicyclus</taxon>
    </lineage>
</organism>
<dbReference type="PROSITE" id="PS50977">
    <property type="entry name" value="HTH_TETR_2"/>
    <property type="match status" value="1"/>
</dbReference>
<comment type="caution">
    <text evidence="6">The sequence shown here is derived from an EMBL/GenBank/DDBJ whole genome shotgun (WGS) entry which is preliminary data.</text>
</comment>
<dbReference type="InterPro" id="IPR050109">
    <property type="entry name" value="HTH-type_TetR-like_transc_reg"/>
</dbReference>
<keyword evidence="2 4" id="KW-0238">DNA-binding</keyword>
<dbReference type="SUPFAM" id="SSF46689">
    <property type="entry name" value="Homeodomain-like"/>
    <property type="match status" value="1"/>
</dbReference>
<accession>A0A6B2JV29</accession>
<evidence type="ECO:0000256" key="2">
    <source>
        <dbReference type="ARBA" id="ARBA00023125"/>
    </source>
</evidence>
<evidence type="ECO:0000259" key="5">
    <source>
        <dbReference type="PROSITE" id="PS50977"/>
    </source>
</evidence>
<evidence type="ECO:0000256" key="3">
    <source>
        <dbReference type="ARBA" id="ARBA00023163"/>
    </source>
</evidence>